<reference evidence="2 3" key="1">
    <citation type="submission" date="2020-03" db="EMBL/GenBank/DDBJ databases">
        <title>Draft genome sequence of environmentally isolated violet-colored cultures.</title>
        <authorList>
            <person name="Wilson H.S."/>
        </authorList>
    </citation>
    <scope>NUCLEOTIDE SEQUENCE [LARGE SCALE GENOMIC DNA]</scope>
    <source>
        <strain evidence="2 3">HSC-16F04</strain>
    </source>
</reference>
<feature type="signal peptide" evidence="1">
    <location>
        <begin position="1"/>
        <end position="19"/>
    </location>
</feature>
<feature type="chain" id="PRO_5045460606" description="Rap1a immunity protein domain-containing protein" evidence="1">
    <location>
        <begin position="20"/>
        <end position="238"/>
    </location>
</feature>
<protein>
    <recommendedName>
        <fullName evidence="4">Rap1a immunity protein domain-containing protein</fullName>
    </recommendedName>
</protein>
<keyword evidence="1" id="KW-0732">Signal</keyword>
<keyword evidence="3" id="KW-1185">Reference proteome</keyword>
<evidence type="ECO:0000313" key="3">
    <source>
        <dbReference type="Proteomes" id="UP000712570"/>
    </source>
</evidence>
<evidence type="ECO:0000256" key="1">
    <source>
        <dbReference type="SAM" id="SignalP"/>
    </source>
</evidence>
<dbReference type="Proteomes" id="UP000712570">
    <property type="component" value="Unassembled WGS sequence"/>
</dbReference>
<dbReference type="EMBL" id="JAAOLX010000002">
    <property type="protein sequence ID" value="NHQ85697.1"/>
    <property type="molecule type" value="Genomic_DNA"/>
</dbReference>
<proteinExistence type="predicted"/>
<evidence type="ECO:0008006" key="4">
    <source>
        <dbReference type="Google" id="ProtNLM"/>
    </source>
</evidence>
<gene>
    <name evidence="2" type="ORF">HA050_06130</name>
</gene>
<dbReference type="RefSeq" id="WP_166823419.1">
    <property type="nucleotide sequence ID" value="NZ_JAAOLX010000002.1"/>
</dbReference>
<comment type="caution">
    <text evidence="2">The sequence shown here is derived from an EMBL/GenBank/DDBJ whole genome shotgun (WGS) entry which is preliminary data.</text>
</comment>
<accession>A0ABX0KPG5</accession>
<evidence type="ECO:0000313" key="2">
    <source>
        <dbReference type="EMBL" id="NHQ85697.1"/>
    </source>
</evidence>
<sequence>MRKNVLVLLFSLVAAAAQANCVKSAAGGDWVDCETGKPAPAPVPKSASASYNRVPASLQAMACSADPEQQASCKIYFAGFADTVAMMYTMNSKGNGICGDTADIVHEFIQEVHTNPKARDAETHAVLFALLAKNHSCGKIKGKVHTGISADYLVDTCKIGDLGFNLCSQYEAGFISALLFISEQTAVPVVCGDQRLLNSVNLSNMLNDSLQSNFKLRRDPAVVVMLNALMTNMPCQNK</sequence>
<name>A0ABX0KPG5_9NEIS</name>
<organism evidence="2 3">
    <name type="scientific">Iodobacter violaceini</name>
    <dbReference type="NCBI Taxonomy" id="3044271"/>
    <lineage>
        <taxon>Bacteria</taxon>
        <taxon>Pseudomonadati</taxon>
        <taxon>Pseudomonadota</taxon>
        <taxon>Betaproteobacteria</taxon>
        <taxon>Neisseriales</taxon>
        <taxon>Chitinibacteraceae</taxon>
        <taxon>Iodobacter</taxon>
    </lineage>
</organism>